<accession>A0A1H7HU13</accession>
<dbReference type="Pfam" id="PF18931">
    <property type="entry name" value="DUF5680"/>
    <property type="match status" value="1"/>
</dbReference>
<reference evidence="2 3" key="1">
    <citation type="submission" date="2016-10" db="EMBL/GenBank/DDBJ databases">
        <authorList>
            <person name="de Groot N.N."/>
        </authorList>
    </citation>
    <scope>NUCLEOTIDE SEQUENCE [LARGE SCALE GENOMIC DNA]</scope>
    <source>
        <strain evidence="2 3">KH2T6</strain>
    </source>
</reference>
<dbReference type="AlphaFoldDB" id="A0A1H7HU13"/>
<sequence length="149" mass="16618">MDKFDSQVTDFLIRAKKATYAGKGGESESSRPASHDLQYSEGGLTYIDTYLGGERFAGEEALWHDGEPFWAMNYVGRVTGENFSGDFLKEALLRVRADKPFRGPERFADGGYVYECEVSGDTSWFSGREIISLNGVQIYECLFHGGSIK</sequence>
<evidence type="ECO:0000313" key="3">
    <source>
        <dbReference type="Proteomes" id="UP000186015"/>
    </source>
</evidence>
<proteinExistence type="predicted"/>
<protein>
    <recommendedName>
        <fullName evidence="1">DUF5680 domain-containing protein</fullName>
    </recommendedName>
</protein>
<feature type="domain" description="DUF5680" evidence="1">
    <location>
        <begin position="48"/>
        <end position="148"/>
    </location>
</feature>
<organism evidence="2 3">
    <name type="scientific">Ruminococcus albus</name>
    <dbReference type="NCBI Taxonomy" id="1264"/>
    <lineage>
        <taxon>Bacteria</taxon>
        <taxon>Bacillati</taxon>
        <taxon>Bacillota</taxon>
        <taxon>Clostridia</taxon>
        <taxon>Eubacteriales</taxon>
        <taxon>Oscillospiraceae</taxon>
        <taxon>Ruminococcus</taxon>
    </lineage>
</organism>
<dbReference type="InterPro" id="IPR043735">
    <property type="entry name" value="DUF5680"/>
</dbReference>
<evidence type="ECO:0000259" key="1">
    <source>
        <dbReference type="Pfam" id="PF18931"/>
    </source>
</evidence>
<dbReference type="EMBL" id="FOAT01000003">
    <property type="protein sequence ID" value="SEK53833.1"/>
    <property type="molecule type" value="Genomic_DNA"/>
</dbReference>
<name>A0A1H7HU13_RUMAL</name>
<evidence type="ECO:0000313" key="2">
    <source>
        <dbReference type="EMBL" id="SEK53833.1"/>
    </source>
</evidence>
<dbReference type="Proteomes" id="UP000186015">
    <property type="component" value="Unassembled WGS sequence"/>
</dbReference>
<gene>
    <name evidence="2" type="ORF">SAMN05216469_10398</name>
</gene>